<comment type="caution">
    <text evidence="4">The sequence shown here is derived from an EMBL/GenBank/DDBJ whole genome shotgun (WGS) entry which is preliminary data.</text>
</comment>
<dbReference type="GO" id="GO:0000976">
    <property type="term" value="F:transcription cis-regulatory region binding"/>
    <property type="evidence" value="ECO:0007669"/>
    <property type="project" value="TreeGrafter"/>
</dbReference>
<accession>A0A370CIF0</accession>
<dbReference type="PROSITE" id="PS50297">
    <property type="entry name" value="ANK_REP_REGION"/>
    <property type="match status" value="5"/>
</dbReference>
<dbReference type="PANTHER" id="PTHR24193:SF121">
    <property type="entry name" value="ADA2A-CONTAINING COMPLEX COMPONENT 3, ISOFORM D"/>
    <property type="match status" value="1"/>
</dbReference>
<feature type="repeat" description="ANK" evidence="3">
    <location>
        <begin position="213"/>
        <end position="245"/>
    </location>
</feature>
<evidence type="ECO:0000256" key="2">
    <source>
        <dbReference type="ARBA" id="ARBA00023043"/>
    </source>
</evidence>
<dbReference type="InterPro" id="IPR036770">
    <property type="entry name" value="Ankyrin_rpt-contain_sf"/>
</dbReference>
<dbReference type="Pfam" id="PF00023">
    <property type="entry name" value="Ank"/>
    <property type="match status" value="2"/>
</dbReference>
<sequence length="473" mass="53186">MNIFGVDMSFFKKLRAFFSNTYEVIACFILRRTNLNKVDKNGDTALHRSIEELDYKTASRLIKCGADVHAVKQNGLTALFSAISNNNPEIVALLLKHGADVNVVNEEDGVTPLLLAIAKDNPEIVTFLLKYGADANVVSTVENIRVTPLLLAIEKDNPEIVALLLKYGADVNFVDTVNNERVTSLLLEIDYLKMEALFVLKHGADVSFKGRRGYTTPLLLAIEKDNPEMVAFLLKHGADVNFESSGVTPLILAIKNDNSEIVAFLLKNRANVNAVSRYGFTPLFYAVSEYSYHEPMTLSIVRLVIISVLLNNINAEKPEFIDREQSISTLWDESKVILNNKLCGILSFLDLCKEKDENKLARISQNEEVKKVLEDLNLKEKYPYLNEKIQAQFQKGLARNQALVTACNSVFTFNAHRQLNEYCWREILKNLAQEDLKNVTKVASLFFKKSPSNDSTNFSSSDMLASSKMLHFN</sequence>
<organism evidence="4 5">
    <name type="scientific">Candidatus Aquirickettsiella gammari</name>
    <dbReference type="NCBI Taxonomy" id="2016198"/>
    <lineage>
        <taxon>Bacteria</taxon>
        <taxon>Pseudomonadati</taxon>
        <taxon>Pseudomonadota</taxon>
        <taxon>Gammaproteobacteria</taxon>
        <taxon>Legionellales</taxon>
        <taxon>Coxiellaceae</taxon>
        <taxon>Candidatus Aquirickettsiella</taxon>
    </lineage>
</organism>
<reference evidence="4 5" key="1">
    <citation type="journal article" date="2017" name="Int. J. Syst. Evol. Microbiol.">
        <title>Aquarickettsiella crustaci n. gen. n. sp. (Gammaproteobacteria: Legionellales: Coxiellaceae); a bacterial pathogen of the freshwater crustacean: Gammarus fossarum (Malacostraca: Amphipoda).</title>
        <authorList>
            <person name="Bojko J."/>
            <person name="Dunn A.M."/>
            <person name="Stebbing P.D."/>
            <person name="Van Aerle R."/>
            <person name="Bacela-Spychalska K."/>
            <person name="Bean T.P."/>
            <person name="Stentiford G.D."/>
        </authorList>
    </citation>
    <scope>NUCLEOTIDE SEQUENCE [LARGE SCALE GENOMIC DNA]</scope>
    <source>
        <strain evidence="4">RA15029</strain>
    </source>
</reference>
<dbReference type="AlphaFoldDB" id="A0A370CIF0"/>
<evidence type="ECO:0000256" key="3">
    <source>
        <dbReference type="PROSITE-ProRule" id="PRU00023"/>
    </source>
</evidence>
<proteinExistence type="predicted"/>
<feature type="repeat" description="ANK" evidence="3">
    <location>
        <begin position="108"/>
        <end position="140"/>
    </location>
</feature>
<dbReference type="PROSITE" id="PS50088">
    <property type="entry name" value="ANK_REPEAT"/>
    <property type="match status" value="6"/>
</dbReference>
<dbReference type="GO" id="GO:0045944">
    <property type="term" value="P:positive regulation of transcription by RNA polymerase II"/>
    <property type="evidence" value="ECO:0007669"/>
    <property type="project" value="TreeGrafter"/>
</dbReference>
<evidence type="ECO:0000313" key="5">
    <source>
        <dbReference type="Proteomes" id="UP000226429"/>
    </source>
</evidence>
<name>A0A370CIF0_9COXI</name>
<dbReference type="EMBL" id="NMOS02000015">
    <property type="protein sequence ID" value="RDH40137.1"/>
    <property type="molecule type" value="Genomic_DNA"/>
</dbReference>
<feature type="repeat" description="ANK" evidence="3">
    <location>
        <begin position="245"/>
        <end position="277"/>
    </location>
</feature>
<dbReference type="PANTHER" id="PTHR24193">
    <property type="entry name" value="ANKYRIN REPEAT PROTEIN"/>
    <property type="match status" value="1"/>
</dbReference>
<keyword evidence="5" id="KW-1185">Reference proteome</keyword>
<dbReference type="InterPro" id="IPR050663">
    <property type="entry name" value="Ankyrin-SOCS_Box"/>
</dbReference>
<evidence type="ECO:0000313" key="4">
    <source>
        <dbReference type="EMBL" id="RDH40137.1"/>
    </source>
</evidence>
<dbReference type="InterPro" id="IPR002110">
    <property type="entry name" value="Ankyrin_rpt"/>
</dbReference>
<dbReference type="Gene3D" id="1.25.40.20">
    <property type="entry name" value="Ankyrin repeat-containing domain"/>
    <property type="match status" value="2"/>
</dbReference>
<keyword evidence="2 3" id="KW-0040">ANK repeat</keyword>
<feature type="repeat" description="ANK" evidence="3">
    <location>
        <begin position="144"/>
        <end position="176"/>
    </location>
</feature>
<feature type="repeat" description="ANK" evidence="3">
    <location>
        <begin position="74"/>
        <end position="106"/>
    </location>
</feature>
<keyword evidence="1" id="KW-0677">Repeat</keyword>
<dbReference type="Proteomes" id="UP000226429">
    <property type="component" value="Unassembled WGS sequence"/>
</dbReference>
<gene>
    <name evidence="4" type="ORF">CFE62_005450</name>
</gene>
<dbReference type="SUPFAM" id="SSF48403">
    <property type="entry name" value="Ankyrin repeat"/>
    <property type="match status" value="1"/>
</dbReference>
<reference evidence="4 5" key="2">
    <citation type="journal article" date="2018" name="J. Invertebr. Pathol.">
        <title>'Candidatus Aquirickettsiella gammari' (Gammaproteobacteria: Legionellales: Coxiellaceae): A bacterial pathogen of the freshwater crustacean Gammarus fossarum (Malacostraca: Amphipoda).</title>
        <authorList>
            <person name="Bojko J."/>
            <person name="Dunn A.M."/>
            <person name="Stebbing P.D."/>
            <person name="van Aerle R."/>
            <person name="Bacela-Spychalska K."/>
            <person name="Bean T.P."/>
            <person name="Urrutia A."/>
            <person name="Stentiford G.D."/>
        </authorList>
    </citation>
    <scope>NUCLEOTIDE SEQUENCE [LARGE SCALE GENOMIC DNA]</scope>
    <source>
        <strain evidence="4">RA15029</strain>
    </source>
</reference>
<dbReference type="SMART" id="SM00248">
    <property type="entry name" value="ANK"/>
    <property type="match status" value="7"/>
</dbReference>
<feature type="repeat" description="ANK" evidence="3">
    <location>
        <begin position="41"/>
        <end position="73"/>
    </location>
</feature>
<evidence type="ECO:0000256" key="1">
    <source>
        <dbReference type="ARBA" id="ARBA00022737"/>
    </source>
</evidence>
<dbReference type="Pfam" id="PF12796">
    <property type="entry name" value="Ank_2"/>
    <property type="match status" value="2"/>
</dbReference>
<protein>
    <submittedName>
        <fullName evidence="4">Ankyrin repeat domain-containing protein</fullName>
    </submittedName>
</protein>